<evidence type="ECO:0000256" key="5">
    <source>
        <dbReference type="ARBA" id="ARBA00022801"/>
    </source>
</evidence>
<keyword evidence="4" id="KW-0255">Endonuclease</keyword>
<proteinExistence type="inferred from homology"/>
<dbReference type="PANTHER" id="PTHR38039:SF1">
    <property type="entry name" value="TOXIN YOEB"/>
    <property type="match status" value="1"/>
</dbReference>
<dbReference type="SUPFAM" id="SSF143011">
    <property type="entry name" value="RelE-like"/>
    <property type="match status" value="1"/>
</dbReference>
<keyword evidence="8" id="KW-1185">Reference proteome</keyword>
<dbReference type="Proteomes" id="UP000664731">
    <property type="component" value="Unassembled WGS sequence"/>
</dbReference>
<dbReference type="Gene3D" id="3.30.2310.20">
    <property type="entry name" value="RelE-like"/>
    <property type="match status" value="1"/>
</dbReference>
<dbReference type="RefSeq" id="WP_207574432.1">
    <property type="nucleotide sequence ID" value="NZ_JAFNME010000005.1"/>
</dbReference>
<sequence>MSRTIKFLPDAWGDYLYWQGQDKKTLKRINLLLTEAAREPFVGTGKPEPLVGNLSGYWSRRIDQTHRLVYRADDDDLVVLQCRYHYGD</sequence>
<evidence type="ECO:0000256" key="1">
    <source>
        <dbReference type="ARBA" id="ARBA00008172"/>
    </source>
</evidence>
<comment type="similarity">
    <text evidence="1">Belongs to the YoeB family.</text>
</comment>
<name>A0A939KD22_9BURK</name>
<keyword evidence="5" id="KW-0378">Hydrolase</keyword>
<gene>
    <name evidence="7" type="ORF">J1777_03395</name>
</gene>
<keyword evidence="3" id="KW-0540">Nuclease</keyword>
<dbReference type="GO" id="GO:0006401">
    <property type="term" value="P:RNA catabolic process"/>
    <property type="evidence" value="ECO:0007669"/>
    <property type="project" value="InterPro"/>
</dbReference>
<dbReference type="GO" id="GO:0004519">
    <property type="term" value="F:endonuclease activity"/>
    <property type="evidence" value="ECO:0007669"/>
    <property type="project" value="UniProtKB-KW"/>
</dbReference>
<evidence type="ECO:0000256" key="6">
    <source>
        <dbReference type="ARBA" id="ARBA00030388"/>
    </source>
</evidence>
<dbReference type="NCBIfam" id="TIGR02116">
    <property type="entry name" value="toxin_Txe_YoeB"/>
    <property type="match status" value="1"/>
</dbReference>
<accession>A0A939KD22</accession>
<reference evidence="7" key="1">
    <citation type="submission" date="2021-03" db="EMBL/GenBank/DDBJ databases">
        <title>Comamonas denitrificans.</title>
        <authorList>
            <person name="Finster K."/>
        </authorList>
    </citation>
    <scope>NUCLEOTIDE SEQUENCE</scope>
    <source>
        <strain evidence="7">MM2021_4</strain>
    </source>
</reference>
<dbReference type="Pfam" id="PF06769">
    <property type="entry name" value="YoeB_toxin"/>
    <property type="match status" value="1"/>
</dbReference>
<organism evidence="7 8">
    <name type="scientific">Comamonas denitrificans</name>
    <dbReference type="NCBI Taxonomy" id="117506"/>
    <lineage>
        <taxon>Bacteria</taxon>
        <taxon>Pseudomonadati</taxon>
        <taxon>Pseudomonadota</taxon>
        <taxon>Betaproteobacteria</taxon>
        <taxon>Burkholderiales</taxon>
        <taxon>Comamonadaceae</taxon>
        <taxon>Comamonas</taxon>
    </lineage>
</organism>
<dbReference type="GO" id="GO:0045892">
    <property type="term" value="P:negative regulation of DNA-templated transcription"/>
    <property type="evidence" value="ECO:0007669"/>
    <property type="project" value="TreeGrafter"/>
</dbReference>
<protein>
    <recommendedName>
        <fullName evidence="6">Putative mRNA interferase YoeB</fullName>
    </recommendedName>
</protein>
<evidence type="ECO:0000256" key="4">
    <source>
        <dbReference type="ARBA" id="ARBA00022759"/>
    </source>
</evidence>
<evidence type="ECO:0000313" key="8">
    <source>
        <dbReference type="Proteomes" id="UP000664731"/>
    </source>
</evidence>
<dbReference type="InterPro" id="IPR035093">
    <property type="entry name" value="RelE/ParE_toxin_dom_sf"/>
</dbReference>
<evidence type="ECO:0000313" key="7">
    <source>
        <dbReference type="EMBL" id="MBO1248884.1"/>
    </source>
</evidence>
<dbReference type="AlphaFoldDB" id="A0A939KD22"/>
<dbReference type="EMBL" id="JAFNME010000005">
    <property type="protein sequence ID" value="MBO1248884.1"/>
    <property type="molecule type" value="Genomic_DNA"/>
</dbReference>
<comment type="caution">
    <text evidence="7">The sequence shown here is derived from an EMBL/GenBank/DDBJ whole genome shotgun (WGS) entry which is preliminary data.</text>
</comment>
<keyword evidence="2" id="KW-1277">Toxin-antitoxin system</keyword>
<evidence type="ECO:0000256" key="3">
    <source>
        <dbReference type="ARBA" id="ARBA00022722"/>
    </source>
</evidence>
<dbReference type="GO" id="GO:0016787">
    <property type="term" value="F:hydrolase activity"/>
    <property type="evidence" value="ECO:0007669"/>
    <property type="project" value="UniProtKB-KW"/>
</dbReference>
<evidence type="ECO:0000256" key="2">
    <source>
        <dbReference type="ARBA" id="ARBA00022649"/>
    </source>
</evidence>
<dbReference type="InterPro" id="IPR009614">
    <property type="entry name" value="YoeB_toxin"/>
</dbReference>
<dbReference type="PANTHER" id="PTHR38039">
    <property type="entry name" value="TOXIN YOEB"/>
    <property type="match status" value="1"/>
</dbReference>